<dbReference type="Proteomes" id="UP000183915">
    <property type="component" value="Unassembled WGS sequence"/>
</dbReference>
<sequence length="33" mass="3979">MRFPSFGVYIRFLRNGGLWFRPYGGSLLEERQK</sequence>
<protein>
    <recommendedName>
        <fullName evidence="3">Transposase</fullName>
    </recommendedName>
</protein>
<name>A0ABY0Z542_9PSED</name>
<organism evidence="1 2">
    <name type="scientific">Pseudomonas kilonensis</name>
    <dbReference type="NCBI Taxonomy" id="132476"/>
    <lineage>
        <taxon>Bacteria</taxon>
        <taxon>Pseudomonadati</taxon>
        <taxon>Pseudomonadota</taxon>
        <taxon>Gammaproteobacteria</taxon>
        <taxon>Pseudomonadales</taxon>
        <taxon>Pseudomonadaceae</taxon>
        <taxon>Pseudomonas</taxon>
    </lineage>
</organism>
<evidence type="ECO:0000313" key="1">
    <source>
        <dbReference type="EMBL" id="SEE30372.1"/>
    </source>
</evidence>
<dbReference type="EMBL" id="FNTT01000002">
    <property type="protein sequence ID" value="SEE30372.1"/>
    <property type="molecule type" value="Genomic_DNA"/>
</dbReference>
<reference evidence="1 2" key="1">
    <citation type="submission" date="2016-10" db="EMBL/GenBank/DDBJ databases">
        <authorList>
            <person name="Varghese N."/>
            <person name="Submissions S."/>
        </authorList>
    </citation>
    <scope>NUCLEOTIDE SEQUENCE [LARGE SCALE GENOMIC DNA]</scope>
    <source>
        <strain evidence="1 2">BS3780</strain>
    </source>
</reference>
<keyword evidence="2" id="KW-1185">Reference proteome</keyword>
<accession>A0ABY0Z542</accession>
<evidence type="ECO:0008006" key="3">
    <source>
        <dbReference type="Google" id="ProtNLM"/>
    </source>
</evidence>
<comment type="caution">
    <text evidence="1">The sequence shown here is derived from an EMBL/GenBank/DDBJ whole genome shotgun (WGS) entry which is preliminary data.</text>
</comment>
<evidence type="ECO:0000313" key="2">
    <source>
        <dbReference type="Proteomes" id="UP000183915"/>
    </source>
</evidence>
<gene>
    <name evidence="1" type="ORF">SAMN04490188_3318</name>
</gene>
<proteinExistence type="predicted"/>